<dbReference type="GO" id="GO:0005524">
    <property type="term" value="F:ATP binding"/>
    <property type="evidence" value="ECO:0007669"/>
    <property type="project" value="UniProtKB-KW"/>
</dbReference>
<dbReference type="PROSITE" id="PS50011">
    <property type="entry name" value="PROTEIN_KINASE_DOM"/>
    <property type="match status" value="1"/>
</dbReference>
<dbReference type="AlphaFoldDB" id="A0A0D9X7C5"/>
<evidence type="ECO:0000256" key="2">
    <source>
        <dbReference type="ARBA" id="ARBA00022840"/>
    </source>
</evidence>
<proteinExistence type="predicted"/>
<evidence type="ECO:0000256" key="3">
    <source>
        <dbReference type="SAM" id="Phobius"/>
    </source>
</evidence>
<organism evidence="5 6">
    <name type="scientific">Leersia perrieri</name>
    <dbReference type="NCBI Taxonomy" id="77586"/>
    <lineage>
        <taxon>Eukaryota</taxon>
        <taxon>Viridiplantae</taxon>
        <taxon>Streptophyta</taxon>
        <taxon>Embryophyta</taxon>
        <taxon>Tracheophyta</taxon>
        <taxon>Spermatophyta</taxon>
        <taxon>Magnoliopsida</taxon>
        <taxon>Liliopsida</taxon>
        <taxon>Poales</taxon>
        <taxon>Poaceae</taxon>
        <taxon>BOP clade</taxon>
        <taxon>Oryzoideae</taxon>
        <taxon>Oryzeae</taxon>
        <taxon>Oryzinae</taxon>
        <taxon>Leersia</taxon>
    </lineage>
</organism>
<reference evidence="5" key="3">
    <citation type="submission" date="2015-04" db="UniProtKB">
        <authorList>
            <consortium name="EnsemblPlants"/>
        </authorList>
    </citation>
    <scope>IDENTIFICATION</scope>
</reference>
<keyword evidence="3" id="KW-1133">Transmembrane helix</keyword>
<dbReference type="STRING" id="77586.A0A0D9X7C5"/>
<dbReference type="InterPro" id="IPR001245">
    <property type="entry name" value="Ser-Thr/Tyr_kinase_cat_dom"/>
</dbReference>
<keyword evidence="6" id="KW-1185">Reference proteome</keyword>
<feature type="transmembrane region" description="Helical" evidence="3">
    <location>
        <begin position="12"/>
        <end position="32"/>
    </location>
</feature>
<reference evidence="6" key="2">
    <citation type="submission" date="2013-12" db="EMBL/GenBank/DDBJ databases">
        <authorList>
            <person name="Yu Y."/>
            <person name="Lee S."/>
            <person name="de Baynast K."/>
            <person name="Wissotski M."/>
            <person name="Liu L."/>
            <person name="Talag J."/>
            <person name="Goicoechea J."/>
            <person name="Angelova A."/>
            <person name="Jetty R."/>
            <person name="Kudrna D."/>
            <person name="Golser W."/>
            <person name="Rivera L."/>
            <person name="Zhang J."/>
            <person name="Wing R."/>
        </authorList>
    </citation>
    <scope>NUCLEOTIDE SEQUENCE</scope>
</reference>
<dbReference type="eggNOG" id="KOG1187">
    <property type="taxonomic scope" value="Eukaryota"/>
</dbReference>
<dbReference type="Gene3D" id="1.10.510.10">
    <property type="entry name" value="Transferase(Phosphotransferase) domain 1"/>
    <property type="match status" value="2"/>
</dbReference>
<feature type="domain" description="Protein kinase" evidence="4">
    <location>
        <begin position="1"/>
        <end position="262"/>
    </location>
</feature>
<dbReference type="InterPro" id="IPR000719">
    <property type="entry name" value="Prot_kinase_dom"/>
</dbReference>
<dbReference type="EnsemblPlants" id="LPERR08G10700.1">
    <property type="protein sequence ID" value="LPERR08G10700.1"/>
    <property type="gene ID" value="LPERR08G10700"/>
</dbReference>
<protein>
    <recommendedName>
        <fullName evidence="4">Protein kinase domain-containing protein</fullName>
    </recommendedName>
</protein>
<dbReference type="Gramene" id="LPERR08G10700.1">
    <property type="protein sequence ID" value="LPERR08G10700.1"/>
    <property type="gene ID" value="LPERR08G10700"/>
</dbReference>
<keyword evidence="2" id="KW-0067">ATP-binding</keyword>
<accession>A0A0D9X7C5</accession>
<dbReference type="SUPFAM" id="SSF56112">
    <property type="entry name" value="Protein kinase-like (PK-like)"/>
    <property type="match status" value="1"/>
</dbReference>
<dbReference type="Proteomes" id="UP000032180">
    <property type="component" value="Chromosome 8"/>
</dbReference>
<dbReference type="InterPro" id="IPR011009">
    <property type="entry name" value="Kinase-like_dom_sf"/>
</dbReference>
<dbReference type="PANTHER" id="PTHR27001">
    <property type="entry name" value="OS01G0253100 PROTEIN"/>
    <property type="match status" value="1"/>
</dbReference>
<keyword evidence="3" id="KW-0472">Membrane</keyword>
<dbReference type="Pfam" id="PF07714">
    <property type="entry name" value="PK_Tyr_Ser-Thr"/>
    <property type="match status" value="1"/>
</dbReference>
<keyword evidence="1" id="KW-0547">Nucleotide-binding</keyword>
<reference evidence="5 6" key="1">
    <citation type="submission" date="2012-08" db="EMBL/GenBank/DDBJ databases">
        <title>Oryza genome evolution.</title>
        <authorList>
            <person name="Wing R.A."/>
        </authorList>
    </citation>
    <scope>NUCLEOTIDE SEQUENCE</scope>
</reference>
<dbReference type="GO" id="GO:0004672">
    <property type="term" value="F:protein kinase activity"/>
    <property type="evidence" value="ECO:0007669"/>
    <property type="project" value="InterPro"/>
</dbReference>
<dbReference type="HOGENOM" id="CLU_000288_21_2_1"/>
<evidence type="ECO:0000256" key="1">
    <source>
        <dbReference type="ARBA" id="ARBA00022741"/>
    </source>
</evidence>
<keyword evidence="3" id="KW-0812">Transmembrane</keyword>
<evidence type="ECO:0000313" key="6">
    <source>
        <dbReference type="Proteomes" id="UP000032180"/>
    </source>
</evidence>
<sequence length="310" mass="32640">MRESVEDAVHHALIAVAAAALVALAVALFLLWRRKREATARAAAGGDGEASALPVIPLADVERATDGFHPSRVIGRGRHFTVYAAAPGLAAKRMRPHLAAAGAPRPMSWRERAAVAAGTARGLAHLHAHGVAHGRVSPRNVLVDAAAASHGVLVSDYGLSTFLHDDIGDGAGGAPESDVYMFGAVLLQLLTGRQWDGGRLAQWALPLIRAGATASVLDVERAGEPADKAESRLLARTARVALACVANDGRSRPRMSEVSAILDDVEAAYRRRDGGELEREVDGGEERFSGCLLGPGRSTHRSETILRLPV</sequence>
<evidence type="ECO:0000313" key="5">
    <source>
        <dbReference type="EnsemblPlants" id="LPERR08G10700.1"/>
    </source>
</evidence>
<evidence type="ECO:0000259" key="4">
    <source>
        <dbReference type="PROSITE" id="PS50011"/>
    </source>
</evidence>
<name>A0A0D9X7C5_9ORYZ</name>
<dbReference type="GO" id="GO:0005886">
    <property type="term" value="C:plasma membrane"/>
    <property type="evidence" value="ECO:0007669"/>
    <property type="project" value="TreeGrafter"/>
</dbReference>
<dbReference type="PANTHER" id="PTHR27001:SF39">
    <property type="entry name" value="PROTEIN KINASE SUPERFAMILY PROTEIN"/>
    <property type="match status" value="1"/>
</dbReference>